<dbReference type="InterPro" id="IPR040783">
    <property type="entry name" value="VLRF1"/>
</dbReference>
<evidence type="ECO:0000313" key="2">
    <source>
        <dbReference type="EMBL" id="RRO18099.1"/>
    </source>
</evidence>
<dbReference type="EMBL" id="RSAA01000007">
    <property type="protein sequence ID" value="RRO18099.1"/>
    <property type="molecule type" value="Genomic_DNA"/>
</dbReference>
<evidence type="ECO:0000313" key="3">
    <source>
        <dbReference type="Proteomes" id="UP000274515"/>
    </source>
</evidence>
<keyword evidence="3" id="KW-1185">Reference proteome</keyword>
<proteinExistence type="predicted"/>
<dbReference type="InterPro" id="IPR042226">
    <property type="entry name" value="eFR1_2_sf"/>
</dbReference>
<accession>A0A3R8QRM9</accession>
<dbReference type="Proteomes" id="UP000274515">
    <property type="component" value="Unassembled WGS sequence"/>
</dbReference>
<evidence type="ECO:0000259" key="1">
    <source>
        <dbReference type="Pfam" id="PF18859"/>
    </source>
</evidence>
<dbReference type="Pfam" id="PF18859">
    <property type="entry name" value="acVLRF1"/>
    <property type="match status" value="1"/>
</dbReference>
<comment type="caution">
    <text evidence="2">The sequence shown here is derived from an EMBL/GenBank/DDBJ whole genome shotgun (WGS) entry which is preliminary data.</text>
</comment>
<feature type="domain" description="Actinobacteria/chloroflexi VLRF1 release factor" evidence="1">
    <location>
        <begin position="86"/>
        <end position="218"/>
    </location>
</feature>
<reference evidence="2 3" key="1">
    <citation type="submission" date="2018-11" db="EMBL/GenBank/DDBJ databases">
        <title>Saccharopolyspora rhizosphaerae sp. nov., an actinomycete isolated from rhizosphere soil in Thailand.</title>
        <authorList>
            <person name="Intra B."/>
            <person name="Euanorasetr J."/>
            <person name="Take A."/>
            <person name="Inahashi Y."/>
            <person name="Mori M."/>
            <person name="Panbangred W."/>
            <person name="Matsumoto A."/>
        </authorList>
    </citation>
    <scope>NUCLEOTIDE SEQUENCE [LARGE SCALE GENOMIC DNA]</scope>
    <source>
        <strain evidence="2 3">H219</strain>
    </source>
</reference>
<organism evidence="2 3">
    <name type="scientific">Saccharopolyspora rhizosphaerae</name>
    <dbReference type="NCBI Taxonomy" id="2492662"/>
    <lineage>
        <taxon>Bacteria</taxon>
        <taxon>Bacillati</taxon>
        <taxon>Actinomycetota</taxon>
        <taxon>Actinomycetes</taxon>
        <taxon>Pseudonocardiales</taxon>
        <taxon>Pseudonocardiaceae</taxon>
        <taxon>Saccharopolyspora</taxon>
    </lineage>
</organism>
<dbReference type="RefSeq" id="WP_125089452.1">
    <property type="nucleotide sequence ID" value="NZ_RSAA01000007.1"/>
</dbReference>
<dbReference type="Gene3D" id="3.30.420.60">
    <property type="entry name" value="eRF1 domain 2"/>
    <property type="match status" value="1"/>
</dbReference>
<sequence>MKVRELAGGGRAVEVAPDRVAGWFERFASSHGGAASTRLQPREVLVTAEDGATARVAVPFGEIPPPHGEQPGLAVSSLVEHVTAARRIGLVLVRLGAHSVGVAVDGVVESSSTDRHLVHGRNKAGGWSQQRFARRREGQSARSLAAAADAVARTLLPVADELDGLVLGGDRTALRALAEDSRLTSLFDRAEERVLDVAEPRRAVLDEAAKRAVAVEVEVRDAS</sequence>
<dbReference type="NCBIfam" id="NF041024">
    <property type="entry name" value="acVLRF1_NCBI"/>
    <property type="match status" value="1"/>
</dbReference>
<name>A0A3R8QRM9_9PSEU</name>
<dbReference type="OrthoDB" id="3728778at2"/>
<gene>
    <name evidence="2" type="ORF">EIL87_07520</name>
</gene>
<dbReference type="SUPFAM" id="SSF53137">
    <property type="entry name" value="Translational machinery components"/>
    <property type="match status" value="1"/>
</dbReference>
<dbReference type="AlphaFoldDB" id="A0A3R8QRM9"/>
<protein>
    <recommendedName>
        <fullName evidence="1">Actinobacteria/chloroflexi VLRF1 release factor domain-containing protein</fullName>
    </recommendedName>
</protein>